<gene>
    <name evidence="3" type="ORF">NFC73_20180</name>
</gene>
<dbReference type="Gene3D" id="2.30.30.940">
    <property type="match status" value="1"/>
</dbReference>
<proteinExistence type="predicted"/>
<dbReference type="InterPro" id="IPR014862">
    <property type="entry name" value="TrwC"/>
</dbReference>
<dbReference type="RefSeq" id="WP_254753176.1">
    <property type="nucleotide sequence ID" value="NZ_JANCLV010000025.1"/>
</dbReference>
<accession>A0ABT1LUA3</accession>
<evidence type="ECO:0000259" key="2">
    <source>
        <dbReference type="Pfam" id="PF08751"/>
    </source>
</evidence>
<dbReference type="CDD" id="cd18809">
    <property type="entry name" value="SF1_C_RecD"/>
    <property type="match status" value="1"/>
</dbReference>
<feature type="domain" description="TrwC relaxase" evidence="2">
    <location>
        <begin position="9"/>
        <end position="396"/>
    </location>
</feature>
<comment type="caution">
    <text evidence="3">The sequence shown here is derived from an EMBL/GenBank/DDBJ whole genome shotgun (WGS) entry which is preliminary data.</text>
</comment>
<dbReference type="InterPro" id="IPR027417">
    <property type="entry name" value="P-loop_NTPase"/>
</dbReference>
<feature type="region of interest" description="Disordered" evidence="1">
    <location>
        <begin position="1460"/>
        <end position="1538"/>
    </location>
</feature>
<dbReference type="Gene3D" id="3.40.50.300">
    <property type="entry name" value="P-loop containing nucleotide triphosphate hydrolases"/>
    <property type="match status" value="2"/>
</dbReference>
<dbReference type="EMBL" id="JANCLV010000025">
    <property type="protein sequence ID" value="MCP9002025.1"/>
    <property type="molecule type" value="Genomic_DNA"/>
</dbReference>
<sequence length="1538" mass="166690">MMTVHKLSAGDGYTYYTREVASGDELRTKDRALAGYYTVDGNPPGLWGGGGAALLGVTGEVTEVQMAALFGEGLHPDAAAKLAAHPSANVALGQRYRRPTQKDNELQARINTATSDFQRMNHREPDADNRRLIRTKEGAQYFRELNGRNPGDKEELGRFITAQTKPASQTVAGYDLVFAPAKSVSLLWAVGGADARVQIEAAHHEAIEETMAFLEKEATFTRRGRNGVRQEDVEGGLVYTTFRHYDSRSGDPQLHDHVVVSNKVMGADGKWSSLDGRLLYQFNVAASEHYNRTVMEKVCTRLGVGVTERKVSGDRPVIEIAGVDLAAIEAGSSRSGDIKPVLDQLVQQFTADHGYAPNTKQMIALAQRATLDTRPEKKAARKLSALVAEWTEEFAQVPGMAVGPAAVSKARAHRHDARDAAEREGKPLVTHADEVDPAIEAAGVIRTLERSRGVWGEHHIDAETRRRLGSKFGELPIPKNLIEQVKARAIDQFSLRITATNPASELEALRLRNGASRYGKVHSTLYTSSGVLHSEDRLLTAAQRTVIPAATRDAFDLALATQDKEFDAGQLRMAGEFACSDKLLVVGVGPAGAGKTTALKLAADTVREAGGKVIGLAPTAAAAAVMGKELGANATTIDSFVLGHKTQNPNRVSLVPGDVIFLDEAGMVGTELFAAVVTIAEQHGAVVRALGDDNQLSAVGSGGALRYLKNTVGAVHLEDLHRFRNADGSPNNAEAAATLALREPPAVGEDDPWAFYRENRRVVGGDTETMTSHVYTAWEKDTAAGKHSVMMAFDNTTVTELNARAQAYRLGTGALADGPAATLRDGLAARAGDVVVTRQNNRRLSLNRGKDFVKNNDVWTVAEVHPDGSLTAKHQGHAGTITLPAEYVRENTMLGYAATIHRTQGLTCDTTHALIGSGLSRSLAYVAASRGRESNNLYGVVQDGETLADVLRSVAGNHDGNLTAHEQIDAARAAARALPEMVNVYKDIDDQANELRMANTARSILGEGAAEPFIASDAWGAIATHLRKAENEGFNVANLLTDAARDPFEESQDAGAVLAWRVEDKLDYWRTRAEAPVRRPLEAVTDEALERLQRRATGELVRARANTAENPGAPAPDRHDLARTWLAETKETPWQSRLHGHVTDDDLDARITRAKEQLRTDVTINDPSAAAKARWLAGSLQKEKALRGLMPEPVRADEAYERGAVTNYSRDENAPRVQAADQILRRIEAEQALRRRLPEPVATTPAPDGLPAWMAPADVITHKDTPALWRKELEGRREAMAQEVNRLGSQLAAAPPAWAEALGPVPADTQKQQQWRDLAAEVKTFRDTYRIPETETRVLSAEYTEKGTGSELAVRVTAMHKYSAQTAKEPLSAEDAKLMAEAAEVQATVVTEPTPAERVVDVLREERSQDVTLTPEQEQAEHVADTARKVRENMDARQGTPAPEQAPEAVNEALKDIAERREAERSTGETAGGEAKTSWQERLAAAQQKQPATSNDFAEKLARIRKAQEDQAAEEAKRKAARRGPTAGPAQGRRGPTL</sequence>
<dbReference type="SUPFAM" id="SSF55464">
    <property type="entry name" value="Origin of replication-binding domain, RBD-like"/>
    <property type="match status" value="1"/>
</dbReference>
<reference evidence="3 4" key="1">
    <citation type="submission" date="2022-06" db="EMBL/GenBank/DDBJ databases">
        <title>Pseudarthrobacter sp. strain RMG13 Genome sequencing and assembly.</title>
        <authorList>
            <person name="Kim I."/>
        </authorList>
    </citation>
    <scope>NUCLEOTIDE SEQUENCE [LARGE SCALE GENOMIC DNA]</scope>
    <source>
        <strain evidence="3 4">RMG13</strain>
    </source>
</reference>
<evidence type="ECO:0000313" key="3">
    <source>
        <dbReference type="EMBL" id="MCP9002025.1"/>
    </source>
</evidence>
<organism evidence="3 4">
    <name type="scientific">Pseudarthrobacter humi</name>
    <dbReference type="NCBI Taxonomy" id="2952523"/>
    <lineage>
        <taxon>Bacteria</taxon>
        <taxon>Bacillati</taxon>
        <taxon>Actinomycetota</taxon>
        <taxon>Actinomycetes</taxon>
        <taxon>Micrococcales</taxon>
        <taxon>Micrococcaceae</taxon>
        <taxon>Pseudarthrobacter</taxon>
    </lineage>
</organism>
<evidence type="ECO:0000256" key="1">
    <source>
        <dbReference type="SAM" id="MobiDB-lite"/>
    </source>
</evidence>
<feature type="compositionally biased region" description="Polar residues" evidence="1">
    <location>
        <begin position="1487"/>
        <end position="1496"/>
    </location>
</feature>
<dbReference type="Pfam" id="PF08751">
    <property type="entry name" value="TrwC"/>
    <property type="match status" value="1"/>
</dbReference>
<dbReference type="SUPFAM" id="SSF52540">
    <property type="entry name" value="P-loop containing nucleoside triphosphate hydrolases"/>
    <property type="match status" value="2"/>
</dbReference>
<dbReference type="Pfam" id="PF13604">
    <property type="entry name" value="AAA_30"/>
    <property type="match status" value="1"/>
</dbReference>
<protein>
    <submittedName>
        <fullName evidence="3">Relaxase domain-containing protein</fullName>
    </submittedName>
</protein>
<keyword evidence="4" id="KW-1185">Reference proteome</keyword>
<dbReference type="Proteomes" id="UP001524318">
    <property type="component" value="Unassembled WGS sequence"/>
</dbReference>
<evidence type="ECO:0000313" key="4">
    <source>
        <dbReference type="Proteomes" id="UP001524318"/>
    </source>
</evidence>
<name>A0ABT1LUA3_9MICC</name>
<dbReference type="NCBIfam" id="NF041492">
    <property type="entry name" value="MobF"/>
    <property type="match status" value="1"/>
</dbReference>
<feature type="compositionally biased region" description="Basic and acidic residues" evidence="1">
    <location>
        <begin position="1497"/>
        <end position="1518"/>
    </location>
</feature>